<reference evidence="2 3" key="1">
    <citation type="journal article" date="2016" name="Nat. Commun.">
        <title>Thousands of microbial genomes shed light on interconnected biogeochemical processes in an aquifer system.</title>
        <authorList>
            <person name="Anantharaman K."/>
            <person name="Brown C.T."/>
            <person name="Hug L.A."/>
            <person name="Sharon I."/>
            <person name="Castelle C.J."/>
            <person name="Probst A.J."/>
            <person name="Thomas B.C."/>
            <person name="Singh A."/>
            <person name="Wilkins M.J."/>
            <person name="Karaoz U."/>
            <person name="Brodie E.L."/>
            <person name="Williams K.H."/>
            <person name="Hubbard S.S."/>
            <person name="Banfield J.F."/>
        </authorList>
    </citation>
    <scope>NUCLEOTIDE SEQUENCE [LARGE SCALE GENOMIC DNA]</scope>
</reference>
<feature type="transmembrane region" description="Helical" evidence="1">
    <location>
        <begin position="195"/>
        <end position="215"/>
    </location>
</feature>
<evidence type="ECO:0000313" key="3">
    <source>
        <dbReference type="Proteomes" id="UP000177785"/>
    </source>
</evidence>
<gene>
    <name evidence="2" type="ORF">A2756_05280</name>
</gene>
<sequence>MNDLTRLIEALPDFEATTIADLKRAELGVFSFEDVFDVLSSTHGLLKNLASQQDILKDDTYIPAQLVETLRERINTFNNLAKQVRGFDVTAGDPTPRRQNLITEIKNFKTSTITQLYPLVTLVQLRQLDPAKYSTGLQTMQTEVQSVLKTLKEKDEEATKTLQGIKDISASSGAEAYAHVFSTQATTHKDISQRWMWAGIVFFGILVTYLLYLLFNGVPTSEDLVHAVRDISLRVLFLVTIYFGLSQSVKNYNVNKHLQVVNEHRQNSLKTFEAFLNAATTDEVKSAVLLQATKSIFDPGKTGYLQKEGQTSYSFSVADIFKKT</sequence>
<dbReference type="AlphaFoldDB" id="A0A1G2G291"/>
<evidence type="ECO:0000313" key="2">
    <source>
        <dbReference type="EMBL" id="OGZ44399.1"/>
    </source>
</evidence>
<keyword evidence="1" id="KW-0812">Transmembrane</keyword>
<comment type="caution">
    <text evidence="2">The sequence shown here is derived from an EMBL/GenBank/DDBJ whole genome shotgun (WGS) entry which is preliminary data.</text>
</comment>
<organism evidence="2 3">
    <name type="scientific">Candidatus Ryanbacteria bacterium RIFCSPHIGHO2_01_FULL_48_27</name>
    <dbReference type="NCBI Taxonomy" id="1802115"/>
    <lineage>
        <taxon>Bacteria</taxon>
        <taxon>Candidatus Ryaniibacteriota</taxon>
    </lineage>
</organism>
<feature type="transmembrane region" description="Helical" evidence="1">
    <location>
        <begin position="227"/>
        <end position="245"/>
    </location>
</feature>
<evidence type="ECO:0000256" key="1">
    <source>
        <dbReference type="SAM" id="Phobius"/>
    </source>
</evidence>
<keyword evidence="1" id="KW-0472">Membrane</keyword>
<protein>
    <submittedName>
        <fullName evidence="2">Uncharacterized protein</fullName>
    </submittedName>
</protein>
<dbReference type="EMBL" id="MHNL01000021">
    <property type="protein sequence ID" value="OGZ44399.1"/>
    <property type="molecule type" value="Genomic_DNA"/>
</dbReference>
<keyword evidence="1" id="KW-1133">Transmembrane helix</keyword>
<accession>A0A1G2G291</accession>
<name>A0A1G2G291_9BACT</name>
<dbReference type="Proteomes" id="UP000177785">
    <property type="component" value="Unassembled WGS sequence"/>
</dbReference>
<dbReference type="STRING" id="1802115.A2756_05280"/>
<proteinExistence type="predicted"/>